<evidence type="ECO:0000256" key="1">
    <source>
        <dbReference type="ARBA" id="ARBA00001965"/>
    </source>
</evidence>
<keyword evidence="5" id="KW-0408">Iron</keyword>
<organism evidence="8 9">
    <name type="scientific">Candidatus Pullilachnospira stercoravium</name>
    <dbReference type="NCBI Taxonomy" id="2840913"/>
    <lineage>
        <taxon>Bacteria</taxon>
        <taxon>Bacillati</taxon>
        <taxon>Bacillota</taxon>
        <taxon>Clostridia</taxon>
        <taxon>Lachnospirales</taxon>
        <taxon>Lachnospiraceae</taxon>
        <taxon>Lachnospiraceae incertae sedis</taxon>
        <taxon>Candidatus Pullilachnospira</taxon>
    </lineage>
</organism>
<keyword evidence="2" id="KW-0813">Transport</keyword>
<dbReference type="Pfam" id="PF21349">
    <property type="entry name" value="RUBY_RBDX"/>
    <property type="match status" value="1"/>
</dbReference>
<accession>A0A9D1NT21</accession>
<evidence type="ECO:0000256" key="3">
    <source>
        <dbReference type="ARBA" id="ARBA00022723"/>
    </source>
</evidence>
<dbReference type="SUPFAM" id="SSF57802">
    <property type="entry name" value="Rubredoxin-like"/>
    <property type="match status" value="1"/>
</dbReference>
<evidence type="ECO:0000256" key="2">
    <source>
        <dbReference type="ARBA" id="ARBA00022448"/>
    </source>
</evidence>
<dbReference type="InterPro" id="IPR052364">
    <property type="entry name" value="Rubrerythrin"/>
</dbReference>
<feature type="domain" description="Ferritin-like diiron" evidence="7">
    <location>
        <begin position="4"/>
        <end position="150"/>
    </location>
</feature>
<dbReference type="InterPro" id="IPR003251">
    <property type="entry name" value="Rr_diiron-bd_dom"/>
</dbReference>
<dbReference type="PROSITE" id="PS50905">
    <property type="entry name" value="FERRITIN_LIKE"/>
    <property type="match status" value="1"/>
</dbReference>
<dbReference type="PANTHER" id="PTHR43865">
    <property type="entry name" value="RUBRERYTHRIN-RELATED"/>
    <property type="match status" value="1"/>
</dbReference>
<dbReference type="CDD" id="cd00729">
    <property type="entry name" value="rubredoxin_SM"/>
    <property type="match status" value="1"/>
</dbReference>
<dbReference type="InterPro" id="IPR024934">
    <property type="entry name" value="Rubredoxin-like_dom"/>
</dbReference>
<name>A0A9D1NT21_9FIRM</name>
<dbReference type="GO" id="GO:0005506">
    <property type="term" value="F:iron ion binding"/>
    <property type="evidence" value="ECO:0007669"/>
    <property type="project" value="InterPro"/>
</dbReference>
<dbReference type="CDD" id="cd01041">
    <property type="entry name" value="Rubrerythrin"/>
    <property type="match status" value="1"/>
</dbReference>
<comment type="caution">
    <text evidence="8">The sequence shown here is derived from an EMBL/GenBank/DDBJ whole genome shotgun (WGS) entry which is preliminary data.</text>
</comment>
<dbReference type="InterPro" id="IPR009078">
    <property type="entry name" value="Ferritin-like_SF"/>
</dbReference>
<dbReference type="GO" id="GO:0016491">
    <property type="term" value="F:oxidoreductase activity"/>
    <property type="evidence" value="ECO:0007669"/>
    <property type="project" value="InterPro"/>
</dbReference>
<dbReference type="InterPro" id="IPR048574">
    <property type="entry name" value="RUBY_RBDX"/>
</dbReference>
<keyword evidence="4" id="KW-0249">Electron transport</keyword>
<sequence>MAVDFRNSETKDNLMRAFAGESQARNRYTFGAAQARKQNQAAIAQVFLYTADQEKEHAEIFYNHLKELAGETVHVDGTYPVDLTDNLAELLRRAQHNEYEEHDDVYRHFGDKAREEGFERVARSFHMIAEIEKFHGDRFGRFAQWLEENQLHVSKVSCGWICLNCGYVFEGEQAPQTCPVCQHDRGYFIRLELSPFTDGQAAGI</sequence>
<evidence type="ECO:0000259" key="6">
    <source>
        <dbReference type="PROSITE" id="PS50903"/>
    </source>
</evidence>
<proteinExistence type="predicted"/>
<evidence type="ECO:0000256" key="4">
    <source>
        <dbReference type="ARBA" id="ARBA00022982"/>
    </source>
</evidence>
<reference evidence="8" key="1">
    <citation type="submission" date="2020-10" db="EMBL/GenBank/DDBJ databases">
        <authorList>
            <person name="Gilroy R."/>
        </authorList>
    </citation>
    <scope>NUCLEOTIDE SEQUENCE</scope>
    <source>
        <strain evidence="8">ChiBcec2-4451</strain>
    </source>
</reference>
<comment type="cofactor">
    <cofactor evidence="1">
        <name>Fe(3+)</name>
        <dbReference type="ChEBI" id="CHEBI:29034"/>
    </cofactor>
</comment>
<keyword evidence="3" id="KW-0479">Metal-binding</keyword>
<dbReference type="PANTHER" id="PTHR43865:SF1">
    <property type="entry name" value="RUBRERYTHRIN-RELATED"/>
    <property type="match status" value="1"/>
</dbReference>
<evidence type="ECO:0000259" key="7">
    <source>
        <dbReference type="PROSITE" id="PS50905"/>
    </source>
</evidence>
<dbReference type="Proteomes" id="UP000886723">
    <property type="component" value="Unassembled WGS sequence"/>
</dbReference>
<dbReference type="Pfam" id="PF02915">
    <property type="entry name" value="Rubrerythrin"/>
    <property type="match status" value="1"/>
</dbReference>
<dbReference type="NCBIfam" id="NF045767">
    <property type="entry name" value="RuberyRbr"/>
    <property type="match status" value="1"/>
</dbReference>
<dbReference type="SUPFAM" id="SSF47240">
    <property type="entry name" value="Ferritin-like"/>
    <property type="match status" value="1"/>
</dbReference>
<reference evidence="8" key="2">
    <citation type="journal article" date="2021" name="PeerJ">
        <title>Extensive microbial diversity within the chicken gut microbiome revealed by metagenomics and culture.</title>
        <authorList>
            <person name="Gilroy R."/>
            <person name="Ravi A."/>
            <person name="Getino M."/>
            <person name="Pursley I."/>
            <person name="Horton D.L."/>
            <person name="Alikhan N.F."/>
            <person name="Baker D."/>
            <person name="Gharbi K."/>
            <person name="Hall N."/>
            <person name="Watson M."/>
            <person name="Adriaenssens E.M."/>
            <person name="Foster-Nyarko E."/>
            <person name="Jarju S."/>
            <person name="Secka A."/>
            <person name="Antonio M."/>
            <person name="Oren A."/>
            <person name="Chaudhuri R.R."/>
            <person name="La Ragione R."/>
            <person name="Hildebrand F."/>
            <person name="Pallen M.J."/>
        </authorList>
    </citation>
    <scope>NUCLEOTIDE SEQUENCE</scope>
    <source>
        <strain evidence="8">ChiBcec2-4451</strain>
    </source>
</reference>
<dbReference type="AlphaFoldDB" id="A0A9D1NT21"/>
<dbReference type="InterPro" id="IPR009040">
    <property type="entry name" value="Ferritin-like_diiron"/>
</dbReference>
<evidence type="ECO:0000313" key="9">
    <source>
        <dbReference type="Proteomes" id="UP000886723"/>
    </source>
</evidence>
<protein>
    <submittedName>
        <fullName evidence="8">Rubrerythrin family protein</fullName>
    </submittedName>
</protein>
<dbReference type="InterPro" id="IPR012347">
    <property type="entry name" value="Ferritin-like"/>
</dbReference>
<feature type="domain" description="Rubredoxin-like" evidence="6">
    <location>
        <begin position="157"/>
        <end position="191"/>
    </location>
</feature>
<evidence type="ECO:0000256" key="5">
    <source>
        <dbReference type="ARBA" id="ARBA00023004"/>
    </source>
</evidence>
<dbReference type="PROSITE" id="PS50903">
    <property type="entry name" value="RUBREDOXIN_LIKE"/>
    <property type="match status" value="1"/>
</dbReference>
<dbReference type="EMBL" id="DVON01000044">
    <property type="protein sequence ID" value="HIV11993.1"/>
    <property type="molecule type" value="Genomic_DNA"/>
</dbReference>
<evidence type="ECO:0000313" key="8">
    <source>
        <dbReference type="EMBL" id="HIV11993.1"/>
    </source>
</evidence>
<dbReference type="Gene3D" id="2.20.28.10">
    <property type="match status" value="1"/>
</dbReference>
<dbReference type="Gene3D" id="1.20.1260.10">
    <property type="match status" value="1"/>
</dbReference>
<gene>
    <name evidence="8" type="ORF">IAA63_02485</name>
</gene>